<reference evidence="2" key="1">
    <citation type="submission" date="2025-08" db="UniProtKB">
        <authorList>
            <consortium name="RefSeq"/>
        </authorList>
    </citation>
    <scope>IDENTIFICATION</scope>
</reference>
<evidence type="ECO:0000313" key="1">
    <source>
        <dbReference type="Proteomes" id="UP001652628"/>
    </source>
</evidence>
<dbReference type="GeneID" id="139353954"/>
<organism evidence="1 2">
    <name type="scientific">Drosophila suzukii</name>
    <name type="common">Spotted-wing drosophila fruit fly</name>
    <dbReference type="NCBI Taxonomy" id="28584"/>
    <lineage>
        <taxon>Eukaryota</taxon>
        <taxon>Metazoa</taxon>
        <taxon>Ecdysozoa</taxon>
        <taxon>Arthropoda</taxon>
        <taxon>Hexapoda</taxon>
        <taxon>Insecta</taxon>
        <taxon>Pterygota</taxon>
        <taxon>Neoptera</taxon>
        <taxon>Endopterygota</taxon>
        <taxon>Diptera</taxon>
        <taxon>Brachycera</taxon>
        <taxon>Muscomorpha</taxon>
        <taxon>Ephydroidea</taxon>
        <taxon>Drosophilidae</taxon>
        <taxon>Drosophila</taxon>
        <taxon>Sophophora</taxon>
    </lineage>
</organism>
<dbReference type="PANTHER" id="PTHR33064">
    <property type="entry name" value="POL PROTEIN"/>
    <property type="match status" value="1"/>
</dbReference>
<proteinExistence type="predicted"/>
<dbReference type="Proteomes" id="UP001652628">
    <property type="component" value="Chromosome Y"/>
</dbReference>
<dbReference type="SUPFAM" id="SSF56672">
    <property type="entry name" value="DNA/RNA polymerases"/>
    <property type="match status" value="1"/>
</dbReference>
<dbReference type="InterPro" id="IPR043128">
    <property type="entry name" value="Rev_trsase/Diguanyl_cyclase"/>
</dbReference>
<dbReference type="PANTHER" id="PTHR33064:SF37">
    <property type="entry name" value="RIBONUCLEASE H"/>
    <property type="match status" value="1"/>
</dbReference>
<evidence type="ECO:0008006" key="3">
    <source>
        <dbReference type="Google" id="ProtNLM"/>
    </source>
</evidence>
<dbReference type="InterPro" id="IPR043502">
    <property type="entry name" value="DNA/RNA_pol_sf"/>
</dbReference>
<name>A0ABM4TWD3_DROSZ</name>
<dbReference type="Gene3D" id="3.30.70.270">
    <property type="match status" value="1"/>
</dbReference>
<gene>
    <name evidence="2" type="primary">LOC139353954</name>
</gene>
<evidence type="ECO:0000313" key="2">
    <source>
        <dbReference type="RefSeq" id="XP_070854253.1"/>
    </source>
</evidence>
<keyword evidence="1" id="KW-1185">Reference proteome</keyword>
<protein>
    <recommendedName>
        <fullName evidence="3">Reverse transcriptase/retrotransposon-derived protein RNase H-like domain-containing protein</fullName>
    </recommendedName>
</protein>
<accession>A0ABM4TWD3</accession>
<dbReference type="RefSeq" id="XP_070854253.1">
    <property type="nucleotide sequence ID" value="XM_070998152.1"/>
</dbReference>
<sequence>MCSIFKRRSLIYLGHVISKEGIHTDPDKMLAVRQLSPPTTCKELRRCLGIASWYRRFVPNFASIVQPMPLLLKKGKKRQWQLDQQDVFEELKRKLTEAPVLACPDFN</sequence>
<dbReference type="InterPro" id="IPR051320">
    <property type="entry name" value="Viral_Replic_Matur_Polypro"/>
</dbReference>